<accession>A0A223I146</accession>
<evidence type="ECO:0000313" key="2">
    <source>
        <dbReference type="Proteomes" id="UP000214975"/>
    </source>
</evidence>
<protein>
    <submittedName>
        <fullName evidence="1">Uncharacterized protein</fullName>
    </submittedName>
</protein>
<organism evidence="1 2">
    <name type="scientific">Thermoanaerobacterium thermosaccharolyticum</name>
    <name type="common">Clostridium thermosaccharolyticum</name>
    <dbReference type="NCBI Taxonomy" id="1517"/>
    <lineage>
        <taxon>Bacteria</taxon>
        <taxon>Bacillati</taxon>
        <taxon>Bacillota</taxon>
        <taxon>Clostridia</taxon>
        <taxon>Thermoanaerobacterales</taxon>
        <taxon>Thermoanaerobacteraceae</taxon>
        <taxon>Thermoanaerobacterium</taxon>
    </lineage>
</organism>
<sequence>MKKISFEISDEQMEEIKELKEDLERDGFSSDDCYRAIFEMGIKAYWMERKNPDDKDIRKQLIILASKYSAMRFKYFQLVRDNQTLDIKLKGYEAENNYLRGLSGIRTDEE</sequence>
<dbReference type="Proteomes" id="UP000214975">
    <property type="component" value="Chromosome"/>
</dbReference>
<proteinExistence type="predicted"/>
<dbReference type="RefSeq" id="WP_094397646.1">
    <property type="nucleotide sequence ID" value="NZ_CP016893.1"/>
</dbReference>
<evidence type="ECO:0000313" key="1">
    <source>
        <dbReference type="EMBL" id="AST58274.1"/>
    </source>
</evidence>
<reference evidence="1 2" key="1">
    <citation type="submission" date="2016-08" db="EMBL/GenBank/DDBJ databases">
        <title>A novel genetic cassette of butanologenic Thermoanaerobacterium thermosaccharolyticum that directly convert cellulose to butanol.</title>
        <authorList>
            <person name="Li T."/>
            <person name="He J."/>
        </authorList>
    </citation>
    <scope>NUCLEOTIDE SEQUENCE [LARGE SCALE GENOMIC DNA]</scope>
    <source>
        <strain evidence="1 2">TG57</strain>
    </source>
</reference>
<gene>
    <name evidence="1" type="ORF">Thert_02368</name>
</gene>
<dbReference type="AlphaFoldDB" id="A0A223I146"/>
<dbReference type="EMBL" id="CP016893">
    <property type="protein sequence ID" value="AST58274.1"/>
    <property type="molecule type" value="Genomic_DNA"/>
</dbReference>
<name>A0A223I146_THETR</name>